<dbReference type="KEGG" id="lgi:LOTGIDRAFT_120077"/>
<dbReference type="FunFam" id="3.30.160.60:FF:000303">
    <property type="entry name" value="Zinc finger protein 41"/>
    <property type="match status" value="1"/>
</dbReference>
<evidence type="ECO:0000256" key="11">
    <source>
        <dbReference type="PROSITE-ProRule" id="PRU00042"/>
    </source>
</evidence>
<feature type="domain" description="C2H2-type" evidence="12">
    <location>
        <begin position="384"/>
        <end position="411"/>
    </location>
</feature>
<keyword evidence="14" id="KW-1185">Reference proteome</keyword>
<keyword evidence="3" id="KW-0479">Metal-binding</keyword>
<dbReference type="GO" id="GO:0005634">
    <property type="term" value="C:nucleus"/>
    <property type="evidence" value="ECO:0007669"/>
    <property type="project" value="UniProtKB-SubCell"/>
</dbReference>
<dbReference type="FunFam" id="3.30.160.60:FF:000145">
    <property type="entry name" value="Zinc finger protein 574"/>
    <property type="match status" value="1"/>
</dbReference>
<feature type="domain" description="C2H2-type" evidence="12">
    <location>
        <begin position="215"/>
        <end position="243"/>
    </location>
</feature>
<evidence type="ECO:0000256" key="10">
    <source>
        <dbReference type="ARBA" id="ARBA00023242"/>
    </source>
</evidence>
<dbReference type="FunFam" id="3.30.160.60:FF:000075">
    <property type="entry name" value="Putative zinc finger protein 536"/>
    <property type="match status" value="1"/>
</dbReference>
<dbReference type="FunFam" id="3.30.160.60:FF:001732">
    <property type="entry name" value="Zgc:162936"/>
    <property type="match status" value="1"/>
</dbReference>
<dbReference type="FunFam" id="3.30.160.60:FF:000340">
    <property type="entry name" value="zinc finger protein 473 isoform X1"/>
    <property type="match status" value="1"/>
</dbReference>
<gene>
    <name evidence="13" type="ORF">LOTGIDRAFT_120077</name>
</gene>
<dbReference type="Pfam" id="PF00096">
    <property type="entry name" value="zf-C2H2"/>
    <property type="match status" value="8"/>
</dbReference>
<keyword evidence="9" id="KW-0804">Transcription</keyword>
<dbReference type="AlphaFoldDB" id="V4A7N4"/>
<dbReference type="PANTHER" id="PTHR24384">
    <property type="entry name" value="FINGER PUTATIVE TRANSCRIPTION FACTOR FAMILY-RELATED"/>
    <property type="match status" value="1"/>
</dbReference>
<dbReference type="InterPro" id="IPR050752">
    <property type="entry name" value="C2H2-ZF_domain"/>
</dbReference>
<dbReference type="SMART" id="SM00355">
    <property type="entry name" value="ZnF_C2H2"/>
    <property type="match status" value="13"/>
</dbReference>
<feature type="domain" description="C2H2-type" evidence="12">
    <location>
        <begin position="253"/>
        <end position="280"/>
    </location>
</feature>
<keyword evidence="10" id="KW-0539">Nucleus</keyword>
<evidence type="ECO:0000256" key="5">
    <source>
        <dbReference type="ARBA" id="ARBA00022771"/>
    </source>
</evidence>
<feature type="domain" description="C2H2-type" evidence="12">
    <location>
        <begin position="338"/>
        <end position="362"/>
    </location>
</feature>
<feature type="domain" description="C2H2-type" evidence="12">
    <location>
        <begin position="412"/>
        <end position="439"/>
    </location>
</feature>
<dbReference type="OrthoDB" id="6077419at2759"/>
<feature type="domain" description="C2H2-type" evidence="12">
    <location>
        <begin position="101"/>
        <end position="128"/>
    </location>
</feature>
<protein>
    <recommendedName>
        <fullName evidence="12">C2H2-type domain-containing protein</fullName>
    </recommendedName>
</protein>
<dbReference type="GO" id="GO:0045893">
    <property type="term" value="P:positive regulation of DNA-templated transcription"/>
    <property type="evidence" value="ECO:0007669"/>
    <property type="project" value="UniProtKB-ARBA"/>
</dbReference>
<comment type="similarity">
    <text evidence="2">Belongs to the krueppel C2H2-type zinc-finger protein family.</text>
</comment>
<dbReference type="GeneID" id="20231818"/>
<name>V4A7N4_LOTGI</name>
<comment type="subcellular location">
    <subcellularLocation>
        <location evidence="1">Nucleus</location>
    </subcellularLocation>
</comment>
<proteinExistence type="inferred from homology"/>
<evidence type="ECO:0000256" key="3">
    <source>
        <dbReference type="ARBA" id="ARBA00022723"/>
    </source>
</evidence>
<dbReference type="GO" id="GO:0005694">
    <property type="term" value="C:chromosome"/>
    <property type="evidence" value="ECO:0007669"/>
    <property type="project" value="UniProtKB-ARBA"/>
</dbReference>
<evidence type="ECO:0000256" key="6">
    <source>
        <dbReference type="ARBA" id="ARBA00022833"/>
    </source>
</evidence>
<evidence type="ECO:0000259" key="12">
    <source>
        <dbReference type="PROSITE" id="PS50157"/>
    </source>
</evidence>
<dbReference type="Proteomes" id="UP000030746">
    <property type="component" value="Unassembled WGS sequence"/>
</dbReference>
<dbReference type="EMBL" id="KB202014">
    <property type="protein sequence ID" value="ESO92757.1"/>
    <property type="molecule type" value="Genomic_DNA"/>
</dbReference>
<dbReference type="FunFam" id="3.30.160.60:FF:000193">
    <property type="entry name" value="Zinc finger protein 300"/>
    <property type="match status" value="1"/>
</dbReference>
<dbReference type="InterPro" id="IPR013087">
    <property type="entry name" value="Znf_C2H2_type"/>
</dbReference>
<dbReference type="GO" id="GO:0000978">
    <property type="term" value="F:RNA polymerase II cis-regulatory region sequence-specific DNA binding"/>
    <property type="evidence" value="ECO:0007669"/>
    <property type="project" value="TreeGrafter"/>
</dbReference>
<evidence type="ECO:0000256" key="4">
    <source>
        <dbReference type="ARBA" id="ARBA00022737"/>
    </source>
</evidence>
<dbReference type="SUPFAM" id="SSF57667">
    <property type="entry name" value="beta-beta-alpha zinc fingers"/>
    <property type="match status" value="6"/>
</dbReference>
<keyword evidence="4" id="KW-0677">Repeat</keyword>
<dbReference type="GO" id="GO:0008270">
    <property type="term" value="F:zinc ion binding"/>
    <property type="evidence" value="ECO:0007669"/>
    <property type="project" value="UniProtKB-KW"/>
</dbReference>
<dbReference type="PROSITE" id="PS50157">
    <property type="entry name" value="ZINC_FINGER_C2H2_2"/>
    <property type="match status" value="11"/>
</dbReference>
<dbReference type="FunFam" id="3.30.160.60:FF:000325">
    <property type="entry name" value="ZFP90 zinc finger protein"/>
    <property type="match status" value="1"/>
</dbReference>
<evidence type="ECO:0000256" key="1">
    <source>
        <dbReference type="ARBA" id="ARBA00004123"/>
    </source>
</evidence>
<evidence type="ECO:0000256" key="2">
    <source>
        <dbReference type="ARBA" id="ARBA00006991"/>
    </source>
</evidence>
<keyword evidence="6" id="KW-0862">Zinc</keyword>
<feature type="domain" description="C2H2-type" evidence="12">
    <location>
        <begin position="12"/>
        <end position="40"/>
    </location>
</feature>
<keyword evidence="5 11" id="KW-0863">Zinc-finger</keyword>
<dbReference type="InterPro" id="IPR036236">
    <property type="entry name" value="Znf_C2H2_sf"/>
</dbReference>
<accession>V4A7N4</accession>
<dbReference type="CTD" id="20231818"/>
<reference evidence="13 14" key="1">
    <citation type="journal article" date="2013" name="Nature">
        <title>Insights into bilaterian evolution from three spiralian genomes.</title>
        <authorList>
            <person name="Simakov O."/>
            <person name="Marletaz F."/>
            <person name="Cho S.J."/>
            <person name="Edsinger-Gonzales E."/>
            <person name="Havlak P."/>
            <person name="Hellsten U."/>
            <person name="Kuo D.H."/>
            <person name="Larsson T."/>
            <person name="Lv J."/>
            <person name="Arendt D."/>
            <person name="Savage R."/>
            <person name="Osoegawa K."/>
            <person name="de Jong P."/>
            <person name="Grimwood J."/>
            <person name="Chapman J.A."/>
            <person name="Shapiro H."/>
            <person name="Aerts A."/>
            <person name="Otillar R.P."/>
            <person name="Terry A.Y."/>
            <person name="Boore J.L."/>
            <person name="Grigoriev I.V."/>
            <person name="Lindberg D.R."/>
            <person name="Seaver E.C."/>
            <person name="Weisblat D.A."/>
            <person name="Putnam N.H."/>
            <person name="Rokhsar D.S."/>
        </authorList>
    </citation>
    <scope>NUCLEOTIDE SEQUENCE [LARGE SCALE GENOMIC DNA]</scope>
</reference>
<dbReference type="Pfam" id="PF13912">
    <property type="entry name" value="zf-C2H2_6"/>
    <property type="match status" value="1"/>
</dbReference>
<evidence type="ECO:0000256" key="9">
    <source>
        <dbReference type="ARBA" id="ARBA00023163"/>
    </source>
</evidence>
<evidence type="ECO:0000313" key="13">
    <source>
        <dbReference type="EMBL" id="ESO92757.1"/>
    </source>
</evidence>
<dbReference type="HOGENOM" id="CLU_002678_44_0_1"/>
<evidence type="ECO:0000313" key="14">
    <source>
        <dbReference type="Proteomes" id="UP000030746"/>
    </source>
</evidence>
<feature type="domain" description="C2H2-type" evidence="12">
    <location>
        <begin position="283"/>
        <end position="310"/>
    </location>
</feature>
<dbReference type="GO" id="GO:0000981">
    <property type="term" value="F:DNA-binding transcription factor activity, RNA polymerase II-specific"/>
    <property type="evidence" value="ECO:0007669"/>
    <property type="project" value="TreeGrafter"/>
</dbReference>
<organism evidence="13 14">
    <name type="scientific">Lottia gigantea</name>
    <name type="common">Giant owl limpet</name>
    <dbReference type="NCBI Taxonomy" id="225164"/>
    <lineage>
        <taxon>Eukaryota</taxon>
        <taxon>Metazoa</taxon>
        <taxon>Spiralia</taxon>
        <taxon>Lophotrochozoa</taxon>
        <taxon>Mollusca</taxon>
        <taxon>Gastropoda</taxon>
        <taxon>Patellogastropoda</taxon>
        <taxon>Lottioidea</taxon>
        <taxon>Lottiidae</taxon>
        <taxon>Lottia</taxon>
    </lineage>
</organism>
<sequence length="439" mass="51490">MTSVTREECGIFECNHCHKFFTTDHSLQRHITKRHNQTVTSVKVVAPCYSDETSVFTYADEETLTLNYSKLHKCDICNKTFDNYATLEDHRTRKYSKKTPYKCHVCEKVFTQSSHFKSHAALHTGEAYTKCKICGKYLTAASMSKHINRHKGIIEKNYKCLICGKSFASNYYFKIHKRIHTGEKPFGCSVCKQRFIRKDSLKLHVYTTNLSKDTSYCDICGTTFNSSKSYKAHYRTTHLDEEQTDDYNDRKPFKCDLCDNKFISKGNLKYHLYSHLGREAFPYQCDVCFKKFSHQSNLRGHMRTHTNVRPFKCEVCEVSFKRGTHLRNHMRIHTGDFDTCPKCAKTFSHARYLKDHLKQVHSLILNKDSQLVKFTETTRLKKGFKCEICGKELTRKTRLNDHMRLHTGHKAFKCGNCDEGFISTYYLNNHYKQYPEHKQ</sequence>
<evidence type="ECO:0000256" key="7">
    <source>
        <dbReference type="ARBA" id="ARBA00023015"/>
    </source>
</evidence>
<dbReference type="Gene3D" id="3.30.160.60">
    <property type="entry name" value="Classic Zinc Finger"/>
    <property type="match status" value="10"/>
</dbReference>
<feature type="domain" description="C2H2-type" evidence="12">
    <location>
        <begin position="158"/>
        <end position="185"/>
    </location>
</feature>
<dbReference type="Pfam" id="PF12874">
    <property type="entry name" value="zf-met"/>
    <property type="match status" value="1"/>
</dbReference>
<keyword evidence="8" id="KW-0238">DNA-binding</keyword>
<dbReference type="OMA" id="DCHEEDE"/>
<dbReference type="PROSITE" id="PS00028">
    <property type="entry name" value="ZINC_FINGER_C2H2_1"/>
    <property type="match status" value="9"/>
</dbReference>
<keyword evidence="7" id="KW-0805">Transcription regulation</keyword>
<feature type="domain" description="C2H2-type" evidence="12">
    <location>
        <begin position="311"/>
        <end position="338"/>
    </location>
</feature>
<evidence type="ECO:0000256" key="8">
    <source>
        <dbReference type="ARBA" id="ARBA00023125"/>
    </source>
</evidence>
<dbReference type="RefSeq" id="XP_009056446.1">
    <property type="nucleotide sequence ID" value="XM_009058198.1"/>
</dbReference>
<feature type="domain" description="C2H2-type" evidence="12">
    <location>
        <begin position="72"/>
        <end position="100"/>
    </location>
</feature>
<dbReference type="PANTHER" id="PTHR24384:SF189">
    <property type="entry name" value="C2H2-TYPE DOMAIN-CONTAINING PROTEIN-RELATED"/>
    <property type="match status" value="1"/>
</dbReference>